<keyword evidence="2" id="KW-0547">Nucleotide-binding</keyword>
<dbReference type="Pfam" id="PF04326">
    <property type="entry name" value="SLFN_AlbA_2"/>
    <property type="match status" value="1"/>
</dbReference>
<evidence type="ECO:0000259" key="1">
    <source>
        <dbReference type="Pfam" id="PF04326"/>
    </source>
</evidence>
<dbReference type="Gene3D" id="3.30.950.30">
    <property type="entry name" value="Schlafen, AAA domain"/>
    <property type="match status" value="1"/>
</dbReference>
<dbReference type="InterPro" id="IPR007421">
    <property type="entry name" value="Schlafen_AlbA_2_dom"/>
</dbReference>
<dbReference type="InterPro" id="IPR038461">
    <property type="entry name" value="Schlafen_AlbA_2_dom_sf"/>
</dbReference>
<dbReference type="EMBL" id="JAZDQU010000002">
    <property type="protein sequence ID" value="MEE1885548.1"/>
    <property type="molecule type" value="Genomic_DNA"/>
</dbReference>
<protein>
    <submittedName>
        <fullName evidence="2">ATP-binding protein</fullName>
    </submittedName>
</protein>
<comment type="caution">
    <text evidence="2">The sequence shown here is derived from an EMBL/GenBank/DDBJ whole genome shotgun (WGS) entry which is preliminary data.</text>
</comment>
<proteinExistence type="predicted"/>
<gene>
    <name evidence="2" type="ORF">VRU49_08985</name>
</gene>
<evidence type="ECO:0000313" key="3">
    <source>
        <dbReference type="Proteomes" id="UP001337681"/>
    </source>
</evidence>
<dbReference type="Proteomes" id="UP001337681">
    <property type="component" value="Unassembled WGS sequence"/>
</dbReference>
<dbReference type="PANTHER" id="PTHR30595">
    <property type="entry name" value="GLPR-RELATED TRANSCRIPTIONAL REPRESSOR"/>
    <property type="match status" value="1"/>
</dbReference>
<accession>A0ABU7H3J3</accession>
<name>A0ABU7H3J3_9SPHI</name>
<evidence type="ECO:0000313" key="2">
    <source>
        <dbReference type="EMBL" id="MEE1885548.1"/>
    </source>
</evidence>
<keyword evidence="2" id="KW-0067">ATP-binding</keyword>
<organism evidence="2 3">
    <name type="scientific">Pedobacter flavus</name>
    <dbReference type="NCBI Taxonomy" id="3113906"/>
    <lineage>
        <taxon>Bacteria</taxon>
        <taxon>Pseudomonadati</taxon>
        <taxon>Bacteroidota</taxon>
        <taxon>Sphingobacteriia</taxon>
        <taxon>Sphingobacteriales</taxon>
        <taxon>Sphingobacteriaceae</taxon>
        <taxon>Pedobacter</taxon>
    </lineage>
</organism>
<feature type="domain" description="Schlafen AlbA-2" evidence="1">
    <location>
        <begin position="13"/>
        <end position="126"/>
    </location>
</feature>
<dbReference type="RefSeq" id="WP_330146443.1">
    <property type="nucleotide sequence ID" value="NZ_JAZDQU010000002.1"/>
</dbReference>
<dbReference type="PANTHER" id="PTHR30595:SF6">
    <property type="entry name" value="SCHLAFEN ALBA-2 DOMAIN-CONTAINING PROTEIN"/>
    <property type="match status" value="1"/>
</dbReference>
<sequence>MTSFIKSLIIEGENETVDFKNTISNCHKIAKTLVAFANNKGGVLLIGVKDDGSIKGVKDEEEERFMILKAANQYSKPSINITFQEFSVDDKLVLLAKIPESDDKPYFALDEENKWWAYIRIKDKTVLASSIILEVLKNQHIDQEIKYSINEEKLFKYLQTTPQINLKEFTKLTRLSNKKSSKILAKLLIAGLLKSNWDGQLETFSLAE</sequence>
<reference evidence="2 3" key="1">
    <citation type="submission" date="2024-01" db="EMBL/GenBank/DDBJ databases">
        <title>Pedobacter sp. nov., isolated from oil-contaminated soil.</title>
        <authorList>
            <person name="Le N.T.T."/>
        </authorList>
    </citation>
    <scope>NUCLEOTIDE SEQUENCE [LARGE SCALE GENOMIC DNA]</scope>
    <source>
        <strain evidence="2 3">VNH31</strain>
    </source>
</reference>
<dbReference type="GO" id="GO:0005524">
    <property type="term" value="F:ATP binding"/>
    <property type="evidence" value="ECO:0007669"/>
    <property type="project" value="UniProtKB-KW"/>
</dbReference>
<keyword evidence="3" id="KW-1185">Reference proteome</keyword>